<evidence type="ECO:0000256" key="2">
    <source>
        <dbReference type="ARBA" id="ARBA00023008"/>
    </source>
</evidence>
<comment type="caution">
    <text evidence="5">The sequence shown here is derived from an EMBL/GenBank/DDBJ whole genome shotgun (WGS) entry which is preliminary data.</text>
</comment>
<dbReference type="EMBL" id="MOBJ01000009">
    <property type="protein sequence ID" value="RON08753.1"/>
    <property type="molecule type" value="Genomic_DNA"/>
</dbReference>
<proteinExistence type="predicted"/>
<evidence type="ECO:0000259" key="3">
    <source>
        <dbReference type="PROSITE" id="PS00497"/>
    </source>
</evidence>
<dbReference type="PROSITE" id="PS00498">
    <property type="entry name" value="TYROSINASE_2"/>
    <property type="match status" value="1"/>
</dbReference>
<protein>
    <recommendedName>
        <fullName evidence="3 4">Tyrosinase copper-binding domain-containing protein</fullName>
    </recommendedName>
</protein>
<feature type="domain" description="Tyrosinase copper-binding" evidence="3">
    <location>
        <begin position="81"/>
        <end position="98"/>
    </location>
</feature>
<gene>
    <name evidence="5" type="ORF">BK659_15405</name>
</gene>
<dbReference type="Gene3D" id="1.10.1280.10">
    <property type="entry name" value="Di-copper center containing domain from catechol oxidase"/>
    <property type="match status" value="1"/>
</dbReference>
<dbReference type="RefSeq" id="WP_185015383.1">
    <property type="nucleotide sequence ID" value="NZ_MOBJ01000009.1"/>
</dbReference>
<evidence type="ECO:0000256" key="1">
    <source>
        <dbReference type="ARBA" id="ARBA00022723"/>
    </source>
</evidence>
<dbReference type="PRINTS" id="PR00092">
    <property type="entry name" value="TYROSINASE"/>
</dbReference>
<dbReference type="PROSITE" id="PS00497">
    <property type="entry name" value="TYROSINASE_1"/>
    <property type="match status" value="1"/>
</dbReference>
<organism evidence="5 6">
    <name type="scientific">Pseudomonas brassicacearum</name>
    <dbReference type="NCBI Taxonomy" id="930166"/>
    <lineage>
        <taxon>Bacteria</taxon>
        <taxon>Pseudomonadati</taxon>
        <taxon>Pseudomonadota</taxon>
        <taxon>Gammaproteobacteria</taxon>
        <taxon>Pseudomonadales</taxon>
        <taxon>Pseudomonadaceae</taxon>
        <taxon>Pseudomonas</taxon>
    </lineage>
</organism>
<dbReference type="AlphaFoldDB" id="A0A423H6B2"/>
<dbReference type="PANTHER" id="PTHR11474">
    <property type="entry name" value="TYROSINASE FAMILY MEMBER"/>
    <property type="match status" value="1"/>
</dbReference>
<reference evidence="5 6" key="1">
    <citation type="submission" date="2016-10" db="EMBL/GenBank/DDBJ databases">
        <title>Comparative genome analysis of multiple Pseudomonas spp. focuses on biocontrol and plant growth promoting traits.</title>
        <authorList>
            <person name="Tao X.-Y."/>
            <person name="Taylor C.G."/>
        </authorList>
    </citation>
    <scope>NUCLEOTIDE SEQUENCE [LARGE SCALE GENOMIC DNA]</scope>
    <source>
        <strain evidence="5 6">48H11</strain>
    </source>
</reference>
<dbReference type="GO" id="GO:0046872">
    <property type="term" value="F:metal ion binding"/>
    <property type="evidence" value="ECO:0007669"/>
    <property type="project" value="UniProtKB-KW"/>
</dbReference>
<dbReference type="InterPro" id="IPR050316">
    <property type="entry name" value="Tyrosinase/Hemocyanin"/>
</dbReference>
<dbReference type="PANTHER" id="PTHR11474:SF76">
    <property type="entry name" value="SHKT DOMAIN-CONTAINING PROTEIN"/>
    <property type="match status" value="1"/>
</dbReference>
<dbReference type="Pfam" id="PF25271">
    <property type="entry name" value="DUF7868"/>
    <property type="match status" value="1"/>
</dbReference>
<dbReference type="InterPro" id="IPR008922">
    <property type="entry name" value="Di-copper_centre_dom_sf"/>
</dbReference>
<evidence type="ECO:0000313" key="5">
    <source>
        <dbReference type="EMBL" id="RON08753.1"/>
    </source>
</evidence>
<accession>A0A423H6B2</accession>
<name>A0A423H6B2_9PSED</name>
<feature type="domain" description="Tyrosinase copper-binding" evidence="4">
    <location>
        <begin position="242"/>
        <end position="253"/>
    </location>
</feature>
<keyword evidence="2" id="KW-0186">Copper</keyword>
<dbReference type="InterPro" id="IPR002227">
    <property type="entry name" value="Tyrosinase_Cu-bd"/>
</dbReference>
<sequence length="520" mass="57064">MAHVRRDVWNLGSGWSDALLWYARGVGVLQQRPITDHTSWRFLAAIHGIDVPLWQDAGYLRRGDKLPSQEDQDLYWNQCQHQSWYFLPWHRGYVASFEQIVRAAIVGLGGPSDWSLPYWNYNDNRQTLKMPACFAATSLPNGEQNPLYVQRRFGPNGDGVIVLDEARIDLRPALKEHHFAGSASGGTPGFGGPESIFAHYGNVNGLLEQQPHNYVHVAVGGRARGNPNLRGLMINPNTAALDPIFWLHHANIDRLWDVWLKRDPNDQNPVSAAWIAGPPTGGRGFAVPTTNGGRWSFRVGDMLDTRAPKLDYVYEDTSDPLHGTRAFQQRLETLGVAPQVPGAVAAKEKTLSKPVTAELIGANDQAIDLNSTTVETPVLLDKAASAKVFGNLKTRAFSATATPADLDRVFLNLENIRGDNDAATYDVYIRMPVEGQTSAHPDVRAGSISLFGVSNASRTDNQHGGQGLSHVLEITDIFDKLSASGAPDLTKLTVRFVAATEILPGDNISVGRVSVYRQGR</sequence>
<dbReference type="Proteomes" id="UP000286071">
    <property type="component" value="Unassembled WGS sequence"/>
</dbReference>
<evidence type="ECO:0000259" key="4">
    <source>
        <dbReference type="PROSITE" id="PS00498"/>
    </source>
</evidence>
<keyword evidence="1" id="KW-0479">Metal-binding</keyword>
<dbReference type="GO" id="GO:0016491">
    <property type="term" value="F:oxidoreductase activity"/>
    <property type="evidence" value="ECO:0007669"/>
    <property type="project" value="InterPro"/>
</dbReference>
<dbReference type="InterPro" id="IPR057190">
    <property type="entry name" value="DUF7868"/>
</dbReference>
<dbReference type="Pfam" id="PF00264">
    <property type="entry name" value="Tyrosinase"/>
    <property type="match status" value="1"/>
</dbReference>
<evidence type="ECO:0000313" key="6">
    <source>
        <dbReference type="Proteomes" id="UP000286071"/>
    </source>
</evidence>
<dbReference type="SUPFAM" id="SSF48056">
    <property type="entry name" value="Di-copper centre-containing domain"/>
    <property type="match status" value="1"/>
</dbReference>